<feature type="region of interest" description="Disordered" evidence="1">
    <location>
        <begin position="24"/>
        <end position="44"/>
    </location>
</feature>
<organism evidence="2 3">
    <name type="scientific">Goodea atripinnis</name>
    <dbReference type="NCBI Taxonomy" id="208336"/>
    <lineage>
        <taxon>Eukaryota</taxon>
        <taxon>Metazoa</taxon>
        <taxon>Chordata</taxon>
        <taxon>Craniata</taxon>
        <taxon>Vertebrata</taxon>
        <taxon>Euteleostomi</taxon>
        <taxon>Actinopterygii</taxon>
        <taxon>Neopterygii</taxon>
        <taxon>Teleostei</taxon>
        <taxon>Neoteleostei</taxon>
        <taxon>Acanthomorphata</taxon>
        <taxon>Ovalentaria</taxon>
        <taxon>Atherinomorphae</taxon>
        <taxon>Cyprinodontiformes</taxon>
        <taxon>Goodeidae</taxon>
        <taxon>Goodea</taxon>
    </lineage>
</organism>
<gene>
    <name evidence="2" type="ORF">GOODEAATRI_007128</name>
</gene>
<name>A0ABV0NII1_9TELE</name>
<dbReference type="Proteomes" id="UP001476798">
    <property type="component" value="Unassembled WGS sequence"/>
</dbReference>
<evidence type="ECO:0000313" key="3">
    <source>
        <dbReference type="Proteomes" id="UP001476798"/>
    </source>
</evidence>
<evidence type="ECO:0000256" key="1">
    <source>
        <dbReference type="SAM" id="MobiDB-lite"/>
    </source>
</evidence>
<reference evidence="2 3" key="1">
    <citation type="submission" date="2021-06" db="EMBL/GenBank/DDBJ databases">
        <authorList>
            <person name="Palmer J.M."/>
        </authorList>
    </citation>
    <scope>NUCLEOTIDE SEQUENCE [LARGE SCALE GENOMIC DNA]</scope>
    <source>
        <strain evidence="2 3">GA_2019</strain>
        <tissue evidence="2">Muscle</tissue>
    </source>
</reference>
<accession>A0ABV0NII1</accession>
<protein>
    <submittedName>
        <fullName evidence="2">Uncharacterized protein</fullName>
    </submittedName>
</protein>
<sequence>MPSLLLRCLRPCLRLPAFKKTSNHRRGGAIESSEKPPSAPFSGLQQEMAASVAPVHFSTAQFVVPHPQNTAPVPWPISILSVLLASKVPASLLSASRQGSLWVLHASSLASQCATRRQCLNKGTA</sequence>
<evidence type="ECO:0000313" key="2">
    <source>
        <dbReference type="EMBL" id="MEQ2171090.1"/>
    </source>
</evidence>
<proteinExistence type="predicted"/>
<keyword evidence="3" id="KW-1185">Reference proteome</keyword>
<dbReference type="EMBL" id="JAHRIO010040333">
    <property type="protein sequence ID" value="MEQ2171090.1"/>
    <property type="molecule type" value="Genomic_DNA"/>
</dbReference>
<comment type="caution">
    <text evidence="2">The sequence shown here is derived from an EMBL/GenBank/DDBJ whole genome shotgun (WGS) entry which is preliminary data.</text>
</comment>